<dbReference type="InterPro" id="IPR009078">
    <property type="entry name" value="Ferritin-like_SF"/>
</dbReference>
<feature type="domain" description="Ferritin/DPS" evidence="3">
    <location>
        <begin position="40"/>
        <end position="177"/>
    </location>
</feature>
<dbReference type="RefSeq" id="XP_040637482.1">
    <property type="nucleotide sequence ID" value="XM_040779105.1"/>
</dbReference>
<keyword evidence="2" id="KW-0479">Metal-binding</keyword>
<keyword evidence="2" id="KW-0408">Iron</keyword>
<dbReference type="GeneID" id="63694229"/>
<protein>
    <submittedName>
        <fullName evidence="4">Ferritin-like protein</fullName>
    </submittedName>
</protein>
<name>A0A017SAX8_ASPRC</name>
<evidence type="ECO:0000256" key="1">
    <source>
        <dbReference type="ARBA" id="ARBA00007513"/>
    </source>
</evidence>
<dbReference type="EMBL" id="KK088429">
    <property type="protein sequence ID" value="EYE93794.1"/>
    <property type="molecule type" value="Genomic_DNA"/>
</dbReference>
<proteinExistence type="inferred from homology"/>
<keyword evidence="5" id="KW-1185">Reference proteome</keyword>
<dbReference type="OrthoDB" id="186462at2759"/>
<comment type="similarity">
    <text evidence="1">Belongs to the ferritin family.</text>
</comment>
<dbReference type="GO" id="GO:0006826">
    <property type="term" value="P:iron ion transport"/>
    <property type="evidence" value="ECO:0007669"/>
    <property type="project" value="InterPro"/>
</dbReference>
<dbReference type="GO" id="GO:0008199">
    <property type="term" value="F:ferric iron binding"/>
    <property type="evidence" value="ECO:0007669"/>
    <property type="project" value="InterPro"/>
</dbReference>
<dbReference type="GO" id="GO:0005737">
    <property type="term" value="C:cytoplasm"/>
    <property type="evidence" value="ECO:0007669"/>
    <property type="project" value="TreeGrafter"/>
</dbReference>
<dbReference type="STRING" id="1388766.A0A017SAX8"/>
<gene>
    <name evidence="4" type="ORF">EURHEDRAFT_378785</name>
</gene>
<dbReference type="SUPFAM" id="SSF47240">
    <property type="entry name" value="Ferritin-like"/>
    <property type="match status" value="1"/>
</dbReference>
<feature type="binding site" evidence="2">
    <location>
        <position position="44"/>
    </location>
    <ligand>
        <name>Fe cation</name>
        <dbReference type="ChEBI" id="CHEBI:24875"/>
        <label>1</label>
    </ligand>
</feature>
<dbReference type="GO" id="GO:0006879">
    <property type="term" value="P:intracellular iron ion homeostasis"/>
    <property type="evidence" value="ECO:0007669"/>
    <property type="project" value="InterPro"/>
</dbReference>
<evidence type="ECO:0000256" key="2">
    <source>
        <dbReference type="PIRSR" id="PIRSR601519-1"/>
    </source>
</evidence>
<dbReference type="Gene3D" id="1.20.1260.10">
    <property type="match status" value="1"/>
</dbReference>
<dbReference type="GO" id="GO:0008198">
    <property type="term" value="F:ferrous iron binding"/>
    <property type="evidence" value="ECO:0007669"/>
    <property type="project" value="TreeGrafter"/>
</dbReference>
<evidence type="ECO:0000259" key="3">
    <source>
        <dbReference type="Pfam" id="PF00210"/>
    </source>
</evidence>
<dbReference type="Proteomes" id="UP000019804">
    <property type="component" value="Unassembled WGS sequence"/>
</dbReference>
<evidence type="ECO:0000313" key="5">
    <source>
        <dbReference type="Proteomes" id="UP000019804"/>
    </source>
</evidence>
<evidence type="ECO:0000313" key="4">
    <source>
        <dbReference type="EMBL" id="EYE93794.1"/>
    </source>
</evidence>
<accession>A0A017SAX8</accession>
<dbReference type="Pfam" id="PF00210">
    <property type="entry name" value="Ferritin"/>
    <property type="match status" value="1"/>
</dbReference>
<sequence length="238" mass="27050">MASGAELARKVVQDVSSDDLDKWVRSSTLTNEVEESVRGHIHQELTSWMFFRKLAADCFRTNISLHGYGMLWERCARECLIDMHWLEKYLVARGGRCKPTAIEATQIEWPDHPIEPLGPCMEAFRVQKKLIDDIVRLIALADKCEDASLSDALQTRFLRKHTRQVKNMGDLLQQTARVSKQPGVGLYHLDKELRCHKGIIPWTSTNDPDCQDKGMEEVTSLISEGLVLEGKTAQHGHK</sequence>
<dbReference type="InterPro" id="IPR001519">
    <property type="entry name" value="Ferritin"/>
</dbReference>
<reference evidence="5" key="1">
    <citation type="journal article" date="2014" name="Nat. Commun.">
        <title>Genomic adaptations of the halophilic Dead Sea filamentous fungus Eurotium rubrum.</title>
        <authorList>
            <person name="Kis-Papo T."/>
            <person name="Weig A.R."/>
            <person name="Riley R."/>
            <person name="Persoh D."/>
            <person name="Salamov A."/>
            <person name="Sun H."/>
            <person name="Lipzen A."/>
            <person name="Wasser S.P."/>
            <person name="Rambold G."/>
            <person name="Grigoriev I.V."/>
            <person name="Nevo E."/>
        </authorList>
    </citation>
    <scope>NUCLEOTIDE SEQUENCE [LARGE SCALE GENOMIC DNA]</scope>
    <source>
        <strain evidence="5">CBS 135680</strain>
    </source>
</reference>
<dbReference type="InterPro" id="IPR008331">
    <property type="entry name" value="Ferritin_DPS_dom"/>
</dbReference>
<organism evidence="4 5">
    <name type="scientific">Aspergillus ruber (strain CBS 135680)</name>
    <dbReference type="NCBI Taxonomy" id="1388766"/>
    <lineage>
        <taxon>Eukaryota</taxon>
        <taxon>Fungi</taxon>
        <taxon>Dikarya</taxon>
        <taxon>Ascomycota</taxon>
        <taxon>Pezizomycotina</taxon>
        <taxon>Eurotiomycetes</taxon>
        <taxon>Eurotiomycetidae</taxon>
        <taxon>Eurotiales</taxon>
        <taxon>Aspergillaceae</taxon>
        <taxon>Aspergillus</taxon>
        <taxon>Aspergillus subgen. Aspergillus</taxon>
    </lineage>
</organism>
<dbReference type="PANTHER" id="PTHR11431">
    <property type="entry name" value="FERRITIN"/>
    <property type="match status" value="1"/>
</dbReference>
<dbReference type="PANTHER" id="PTHR11431:SF75">
    <property type="entry name" value="FERRITIN"/>
    <property type="match status" value="1"/>
</dbReference>
<dbReference type="AlphaFoldDB" id="A0A017SAX8"/>
<dbReference type="HOGENOM" id="CLU_1272676_0_0_1"/>
<dbReference type="InterPro" id="IPR012347">
    <property type="entry name" value="Ferritin-like"/>
</dbReference>